<dbReference type="InterPro" id="IPR011004">
    <property type="entry name" value="Trimer_LpxA-like_sf"/>
</dbReference>
<keyword evidence="3" id="KW-0677">Repeat</keyword>
<evidence type="ECO:0000256" key="1">
    <source>
        <dbReference type="ARBA" id="ARBA00007274"/>
    </source>
</evidence>
<dbReference type="Gene3D" id="2.160.10.10">
    <property type="entry name" value="Hexapeptide repeat proteins"/>
    <property type="match status" value="1"/>
</dbReference>
<organism evidence="5 6">
    <name type="scientific">Segatella maculosa OT 289</name>
    <dbReference type="NCBI Taxonomy" id="999422"/>
    <lineage>
        <taxon>Bacteria</taxon>
        <taxon>Pseudomonadati</taxon>
        <taxon>Bacteroidota</taxon>
        <taxon>Bacteroidia</taxon>
        <taxon>Bacteroidales</taxon>
        <taxon>Prevotellaceae</taxon>
        <taxon>Segatella</taxon>
    </lineage>
</organism>
<evidence type="ECO:0000256" key="2">
    <source>
        <dbReference type="ARBA" id="ARBA00022679"/>
    </source>
</evidence>
<comment type="similarity">
    <text evidence="1">Belongs to the transferase hexapeptide repeat family.</text>
</comment>
<evidence type="ECO:0000256" key="3">
    <source>
        <dbReference type="ARBA" id="ARBA00022737"/>
    </source>
</evidence>
<evidence type="ECO:0000256" key="4">
    <source>
        <dbReference type="ARBA" id="ARBA00023315"/>
    </source>
</evidence>
<dbReference type="PANTHER" id="PTHR23416">
    <property type="entry name" value="SIALIC ACID SYNTHASE-RELATED"/>
    <property type="match status" value="1"/>
</dbReference>
<protein>
    <recommendedName>
        <fullName evidence="7">Acyltransferase</fullName>
    </recommendedName>
</protein>
<dbReference type="SUPFAM" id="SSF51161">
    <property type="entry name" value="Trimeric LpxA-like enzymes"/>
    <property type="match status" value="1"/>
</dbReference>
<evidence type="ECO:0000313" key="6">
    <source>
        <dbReference type="Proteomes" id="UP000003167"/>
    </source>
</evidence>
<sequence length="230" mass="25786">MMTVSFIILLLFCLPWLSIGFVYPWQVLAVYVWKHPEQKRLSFLALPYRAIAHFTRSGWEKFCVVHIGKLPSCHLRKWLYQGLGATCGSHVVFRYGTEIWCSHWLKVGKGSIGGYNMLLDARNGIEIGRYVNFSANVSVYTEQHDHRAADFSCNTGIKKKVTIGDRVWIGPNAILLPGITIGEGAVVAAGSVVTHDVAPYTVVGGIPAKKINDRPRELTYVFEGKESRIY</sequence>
<dbReference type="PANTHER" id="PTHR23416:SF23">
    <property type="entry name" value="ACETYLTRANSFERASE C18B11.09C-RELATED"/>
    <property type="match status" value="1"/>
</dbReference>
<evidence type="ECO:0000313" key="5">
    <source>
        <dbReference type="EMBL" id="EHO67153.1"/>
    </source>
</evidence>
<proteinExistence type="inferred from homology"/>
<dbReference type="STRING" id="999422.HMPREF9944_02254"/>
<dbReference type="Pfam" id="PF00132">
    <property type="entry name" value="Hexapep"/>
    <property type="match status" value="1"/>
</dbReference>
<dbReference type="InterPro" id="IPR051159">
    <property type="entry name" value="Hexapeptide_acetyltransf"/>
</dbReference>
<keyword evidence="6" id="KW-1185">Reference proteome</keyword>
<evidence type="ECO:0008006" key="7">
    <source>
        <dbReference type="Google" id="ProtNLM"/>
    </source>
</evidence>
<dbReference type="RefSeq" id="WP_008566242.1">
    <property type="nucleotide sequence ID" value="NZ_JH594509.1"/>
</dbReference>
<keyword evidence="2" id="KW-0808">Transferase</keyword>
<dbReference type="PROSITE" id="PS00101">
    <property type="entry name" value="HEXAPEP_TRANSFERASES"/>
    <property type="match status" value="1"/>
</dbReference>
<dbReference type="InterPro" id="IPR001451">
    <property type="entry name" value="Hexapep"/>
</dbReference>
<dbReference type="InterPro" id="IPR018357">
    <property type="entry name" value="Hexapep_transf_CS"/>
</dbReference>
<comment type="caution">
    <text evidence="5">The sequence shown here is derived from an EMBL/GenBank/DDBJ whole genome shotgun (WGS) entry which is preliminary data.</text>
</comment>
<dbReference type="CDD" id="cd04647">
    <property type="entry name" value="LbH_MAT_like"/>
    <property type="match status" value="1"/>
</dbReference>
<dbReference type="HOGENOM" id="CLU_051638_7_2_10"/>
<dbReference type="GO" id="GO:0005829">
    <property type="term" value="C:cytosol"/>
    <property type="evidence" value="ECO:0007669"/>
    <property type="project" value="TreeGrafter"/>
</dbReference>
<dbReference type="GO" id="GO:0008374">
    <property type="term" value="F:O-acyltransferase activity"/>
    <property type="evidence" value="ECO:0007669"/>
    <property type="project" value="TreeGrafter"/>
</dbReference>
<accession>H1HPS9</accession>
<dbReference type="EMBL" id="AGEK01000037">
    <property type="protein sequence ID" value="EHO67153.1"/>
    <property type="molecule type" value="Genomic_DNA"/>
</dbReference>
<gene>
    <name evidence="5" type="ORF">HMPREF9944_02254</name>
</gene>
<dbReference type="Proteomes" id="UP000003167">
    <property type="component" value="Unassembled WGS sequence"/>
</dbReference>
<reference evidence="5 6" key="1">
    <citation type="submission" date="2011-12" db="EMBL/GenBank/DDBJ databases">
        <title>The Genome Sequence of Prevotella maculosa OT 289.</title>
        <authorList>
            <consortium name="The Broad Institute Genome Sequencing Platform"/>
            <person name="Earl A."/>
            <person name="Ward D."/>
            <person name="Feldgarden M."/>
            <person name="Gevers D."/>
            <person name="Izard J."/>
            <person name="Blanton J.M."/>
            <person name="Mathney J."/>
            <person name="Tanner A.C."/>
            <person name="Dewhirst F.E."/>
            <person name="Young S.K."/>
            <person name="Zeng Q."/>
            <person name="Gargeya S."/>
            <person name="Fitzgerald M."/>
            <person name="Haas B."/>
            <person name="Abouelleil A."/>
            <person name="Alvarado L."/>
            <person name="Arachchi H.M."/>
            <person name="Berlin A."/>
            <person name="Chapman S.B."/>
            <person name="Gearin G."/>
            <person name="Goldberg J."/>
            <person name="Griggs A."/>
            <person name="Gujja S."/>
            <person name="Hansen M."/>
            <person name="Heiman D."/>
            <person name="Howarth C."/>
            <person name="Larimer J."/>
            <person name="Lui A."/>
            <person name="MacDonald P.J.P."/>
            <person name="McCowen C."/>
            <person name="Montmayeur A."/>
            <person name="Murphy C."/>
            <person name="Neiman D."/>
            <person name="Pearson M."/>
            <person name="Priest M."/>
            <person name="Roberts A."/>
            <person name="Saif S."/>
            <person name="Shea T."/>
            <person name="Sisk P."/>
            <person name="Stolte C."/>
            <person name="Sykes S."/>
            <person name="Wortman J."/>
            <person name="Nusbaum C."/>
            <person name="Birren B."/>
        </authorList>
    </citation>
    <scope>NUCLEOTIDE SEQUENCE [LARGE SCALE GENOMIC DNA]</scope>
    <source>
        <strain evidence="5 6">OT 289</strain>
    </source>
</reference>
<dbReference type="AlphaFoldDB" id="H1HPS9"/>
<name>H1HPS9_9BACT</name>
<keyword evidence="4" id="KW-0012">Acyltransferase</keyword>
<dbReference type="PATRIC" id="fig|999422.3.peg.2285"/>